<organism evidence="2 3">
    <name type="scientific">Perkinsus olseni</name>
    <name type="common">Perkinsus atlanticus</name>
    <dbReference type="NCBI Taxonomy" id="32597"/>
    <lineage>
        <taxon>Eukaryota</taxon>
        <taxon>Sar</taxon>
        <taxon>Alveolata</taxon>
        <taxon>Perkinsozoa</taxon>
        <taxon>Perkinsea</taxon>
        <taxon>Perkinsida</taxon>
        <taxon>Perkinsidae</taxon>
        <taxon>Perkinsus</taxon>
    </lineage>
</organism>
<name>A0A7J6TR83_PEROL</name>
<dbReference type="AlphaFoldDB" id="A0A7J6TR83"/>
<dbReference type="EMBL" id="JABANO010009196">
    <property type="protein sequence ID" value="KAF4747277.1"/>
    <property type="molecule type" value="Genomic_DNA"/>
</dbReference>
<dbReference type="Proteomes" id="UP000553632">
    <property type="component" value="Unassembled WGS sequence"/>
</dbReference>
<comment type="caution">
    <text evidence="2">The sequence shown here is derived from an EMBL/GenBank/DDBJ whole genome shotgun (WGS) entry which is preliminary data.</text>
</comment>
<evidence type="ECO:0000313" key="2">
    <source>
        <dbReference type="EMBL" id="KAF4747277.1"/>
    </source>
</evidence>
<evidence type="ECO:0000313" key="3">
    <source>
        <dbReference type="Proteomes" id="UP000553632"/>
    </source>
</evidence>
<feature type="compositionally biased region" description="Pro residues" evidence="1">
    <location>
        <begin position="253"/>
        <end position="265"/>
    </location>
</feature>
<keyword evidence="3" id="KW-1185">Reference proteome</keyword>
<accession>A0A7J6TR83</accession>
<gene>
    <name evidence="2" type="ORF">FOZ63_020187</name>
</gene>
<proteinExistence type="predicted"/>
<sequence length="446" mass="49195">MDEKKARWMREARPMSGFQILTLWAFIFAVPFFALRSLHRRAHPHDPDYWNGLSSGGSPYGGLGPPSSDPTDPAARKDLVRAFWNPITERWEWLGEALDPPSANELLGWINSIQPNYFESKLREGKAVMPLRSSTEIKVGYIPLDCTDTPPIVRTRPAGHCEKWDGAKQRAYDAETQEARRLAAYYRQQALGPPGYHGHPGGYPQRYGGPPPPPFGYREPQSEWPSAVKHRVTGEGIIQPYRIVDGHTSTTPSGPPAAAPPAGPPPPPSVAAFVVPPMLPRHWFIALHLLLPAASQDTLVDYDDYVASQSSSVSSCPCPCVEERDGRCKVKADAFCYQPICPSGYYLCCATCTVSTCAQRLKDMVTSARGRKECILCPPGHYCAGCDVPERCPTGTINREYGLNRLEHCVACPRGYTASPDATQCCDTEAACTDPPESRPEWESMF</sequence>
<protein>
    <submittedName>
        <fullName evidence="2">Uncharacterized protein</fullName>
    </submittedName>
</protein>
<reference evidence="2 3" key="1">
    <citation type="submission" date="2020-04" db="EMBL/GenBank/DDBJ databases">
        <title>Perkinsus olseni comparative genomics.</title>
        <authorList>
            <person name="Bogema D.R."/>
        </authorList>
    </citation>
    <scope>NUCLEOTIDE SEQUENCE [LARGE SCALE GENOMIC DNA]</scope>
    <source>
        <strain evidence="2 3">ATCC PRA-207</strain>
    </source>
</reference>
<evidence type="ECO:0000256" key="1">
    <source>
        <dbReference type="SAM" id="MobiDB-lite"/>
    </source>
</evidence>
<feature type="region of interest" description="Disordered" evidence="1">
    <location>
        <begin position="245"/>
        <end position="265"/>
    </location>
</feature>